<keyword evidence="2" id="KW-1185">Reference proteome</keyword>
<gene>
    <name evidence="1" type="ORF">PIIN_11400</name>
</gene>
<organism evidence="1 2">
    <name type="scientific">Serendipita indica (strain DSM 11827)</name>
    <name type="common">Root endophyte fungus</name>
    <name type="synonym">Piriformospora indica</name>
    <dbReference type="NCBI Taxonomy" id="1109443"/>
    <lineage>
        <taxon>Eukaryota</taxon>
        <taxon>Fungi</taxon>
        <taxon>Dikarya</taxon>
        <taxon>Basidiomycota</taxon>
        <taxon>Agaricomycotina</taxon>
        <taxon>Agaricomycetes</taxon>
        <taxon>Sebacinales</taxon>
        <taxon>Serendipitaceae</taxon>
        <taxon>Serendipita</taxon>
    </lineage>
</organism>
<dbReference type="EMBL" id="CAFZ01001586">
    <property type="protein sequence ID" value="CCA77423.1"/>
    <property type="molecule type" value="Genomic_DNA"/>
</dbReference>
<evidence type="ECO:0000313" key="2">
    <source>
        <dbReference type="Proteomes" id="UP000007148"/>
    </source>
</evidence>
<protein>
    <submittedName>
        <fullName evidence="1">Uncharacterized protein</fullName>
    </submittedName>
</protein>
<comment type="caution">
    <text evidence="1">The sequence shown here is derived from an EMBL/GenBank/DDBJ whole genome shotgun (WGS) entry which is preliminary data.</text>
</comment>
<sequence>MSIDQPGAIDGVYDLVLERINERFKLIIVEMHGMLFSALEPLTSDDLDDLIEHTQGQGSAKALVRILGSVLREDPIIHSIQFRYPTFVEYLRRCCITANKEGGNKMAIDTTSANGQAASWCLHSLKSRTEGLRFNICHIESSFYMNRQIPDLQERGAKFIPRRPRYASLHWPFHVAAMDSDWGRKLRNELAHIVKSPFGLYWMEILSVTGGVMRAVSGLRAAWQHKSVSGLSETFRLLKQ</sequence>
<evidence type="ECO:0000313" key="1">
    <source>
        <dbReference type="EMBL" id="CCA77423.1"/>
    </source>
</evidence>
<dbReference type="HOGENOM" id="CLU_000288_6_5_1"/>
<dbReference type="AlphaFoldDB" id="G4U1I0"/>
<dbReference type="InParanoid" id="G4U1I0"/>
<name>G4U1I0_SERID</name>
<accession>G4U1I0</accession>
<dbReference type="OrthoDB" id="3266532at2759"/>
<proteinExistence type="predicted"/>
<reference evidence="1 2" key="1">
    <citation type="journal article" date="2011" name="PLoS Pathog.">
        <title>Endophytic Life Strategies Decoded by Genome and Transcriptome Analyses of the Mutualistic Root Symbiont Piriformospora indica.</title>
        <authorList>
            <person name="Zuccaro A."/>
            <person name="Lahrmann U."/>
            <person name="Guldener U."/>
            <person name="Langen G."/>
            <person name="Pfiffi S."/>
            <person name="Biedenkopf D."/>
            <person name="Wong P."/>
            <person name="Samans B."/>
            <person name="Grimm C."/>
            <person name="Basiewicz M."/>
            <person name="Murat C."/>
            <person name="Martin F."/>
            <person name="Kogel K.H."/>
        </authorList>
    </citation>
    <scope>NUCLEOTIDE SEQUENCE [LARGE SCALE GENOMIC DNA]</scope>
    <source>
        <strain evidence="1 2">DSM 11827</strain>
    </source>
</reference>
<dbReference type="Proteomes" id="UP000007148">
    <property type="component" value="Unassembled WGS sequence"/>
</dbReference>